<evidence type="ECO:0000313" key="1">
    <source>
        <dbReference type="EMBL" id="GAA08023.1"/>
    </source>
</evidence>
<gene>
    <name evidence="1" type="ORF">ATPR_1027</name>
</gene>
<evidence type="ECO:0008006" key="3">
    <source>
        <dbReference type="Google" id="ProtNLM"/>
    </source>
</evidence>
<accession>F7VCC8</accession>
<protein>
    <recommendedName>
        <fullName evidence="3">Transposase</fullName>
    </recommendedName>
</protein>
<name>F7VCC8_9PROT</name>
<dbReference type="Proteomes" id="UP000004319">
    <property type="component" value="Unassembled WGS sequence"/>
</dbReference>
<proteinExistence type="predicted"/>
<comment type="caution">
    <text evidence="1">The sequence shown here is derived from an EMBL/GenBank/DDBJ whole genome shotgun (WGS) entry which is preliminary data.</text>
</comment>
<dbReference type="AlphaFoldDB" id="F7VCC8"/>
<evidence type="ECO:0000313" key="2">
    <source>
        <dbReference type="Proteomes" id="UP000004319"/>
    </source>
</evidence>
<dbReference type="EMBL" id="BABS01000020">
    <property type="protein sequence ID" value="GAA08023.1"/>
    <property type="molecule type" value="Genomic_DNA"/>
</dbReference>
<sequence length="56" mass="6417">MNESKGSPLSFDVALIFKTQMSRVINAQSDEQTEYLINDHLPFMIFQRLSATKPLD</sequence>
<reference evidence="1 2" key="1">
    <citation type="journal article" date="2011" name="Biochem. Biophys. Res. Commun.">
        <title>Increased number of Arginine-based salt bridges contributes to the thermotolerance of thermotolerant acetic acid bacteria, Acetobacter tropicalis SKU1100.</title>
        <authorList>
            <person name="Matsutani M."/>
            <person name="Hirakawa H."/>
            <person name="Nishikura M."/>
            <person name="Soemphol W."/>
            <person name="Ali I.A.I."/>
            <person name="Yakushi T."/>
            <person name="Matsushita K."/>
        </authorList>
    </citation>
    <scope>NUCLEOTIDE SEQUENCE [LARGE SCALE GENOMIC DNA]</scope>
    <source>
        <strain evidence="1 2">NBRC 101654</strain>
    </source>
</reference>
<organism evidence="1 2">
    <name type="scientific">Acetobacter tropicalis NBRC 101654</name>
    <dbReference type="NCBI Taxonomy" id="749388"/>
    <lineage>
        <taxon>Bacteria</taxon>
        <taxon>Pseudomonadati</taxon>
        <taxon>Pseudomonadota</taxon>
        <taxon>Alphaproteobacteria</taxon>
        <taxon>Acetobacterales</taxon>
        <taxon>Acetobacteraceae</taxon>
        <taxon>Acetobacter</taxon>
    </lineage>
</organism>